<dbReference type="RefSeq" id="WP_263592980.1">
    <property type="nucleotide sequence ID" value="NZ_CP107020.1"/>
</dbReference>
<dbReference type="Proteomes" id="UP001164305">
    <property type="component" value="Chromosome"/>
</dbReference>
<keyword evidence="2" id="KW-1185">Reference proteome</keyword>
<evidence type="ECO:0000313" key="2">
    <source>
        <dbReference type="Proteomes" id="UP001164305"/>
    </source>
</evidence>
<dbReference type="EMBL" id="CP107020">
    <property type="protein sequence ID" value="UYG15766.1"/>
    <property type="molecule type" value="Genomic_DNA"/>
</dbReference>
<name>A0ABY6FZF5_9MICO</name>
<protein>
    <recommendedName>
        <fullName evidence="3">HK97 gp10 family phage protein</fullName>
    </recommendedName>
</protein>
<evidence type="ECO:0000313" key="1">
    <source>
        <dbReference type="EMBL" id="UYG15766.1"/>
    </source>
</evidence>
<accession>A0ABY6FZF5</accession>
<evidence type="ECO:0008006" key="3">
    <source>
        <dbReference type="Google" id="ProtNLM"/>
    </source>
</evidence>
<sequence length="102" mass="11317">MELDTRRIIQEAVQTPAVRRSIHLRASRIASRAKALAARQGLPEFAASIDVVDGVRPGTKARGFRRPYSRVVARHDKANEIERGGGRYGKSRILARAARATR</sequence>
<proteinExistence type="predicted"/>
<organism evidence="1 2">
    <name type="scientific">Brachybacterium huguangmaarense</name>
    <dbReference type="NCBI Taxonomy" id="1652028"/>
    <lineage>
        <taxon>Bacteria</taxon>
        <taxon>Bacillati</taxon>
        <taxon>Actinomycetota</taxon>
        <taxon>Actinomycetes</taxon>
        <taxon>Micrococcales</taxon>
        <taxon>Dermabacteraceae</taxon>
        <taxon>Brachybacterium</taxon>
    </lineage>
</organism>
<reference evidence="1" key="1">
    <citation type="submission" date="2022-10" db="EMBL/GenBank/DDBJ databases">
        <title>Whole-Genome Sequencing of Brachybacterium huguangmaarense BRM-3, Isolated from Betula schmidtii.</title>
        <authorList>
            <person name="Haam D."/>
        </authorList>
    </citation>
    <scope>NUCLEOTIDE SEQUENCE</scope>
    <source>
        <strain evidence="1">BRM-3</strain>
    </source>
</reference>
<gene>
    <name evidence="1" type="ORF">BRM3_08920</name>
</gene>